<name>A0A0E9RCR0_ANGAN</name>
<accession>A0A0E9RCR0</accession>
<evidence type="ECO:0000313" key="1">
    <source>
        <dbReference type="EMBL" id="JAH26245.1"/>
    </source>
</evidence>
<dbReference type="EMBL" id="GBXM01082332">
    <property type="protein sequence ID" value="JAH26245.1"/>
    <property type="molecule type" value="Transcribed_RNA"/>
</dbReference>
<reference evidence="1" key="1">
    <citation type="submission" date="2014-11" db="EMBL/GenBank/DDBJ databases">
        <authorList>
            <person name="Amaro Gonzalez C."/>
        </authorList>
    </citation>
    <scope>NUCLEOTIDE SEQUENCE</scope>
</reference>
<organism evidence="1">
    <name type="scientific">Anguilla anguilla</name>
    <name type="common">European freshwater eel</name>
    <name type="synonym">Muraena anguilla</name>
    <dbReference type="NCBI Taxonomy" id="7936"/>
    <lineage>
        <taxon>Eukaryota</taxon>
        <taxon>Metazoa</taxon>
        <taxon>Chordata</taxon>
        <taxon>Craniata</taxon>
        <taxon>Vertebrata</taxon>
        <taxon>Euteleostomi</taxon>
        <taxon>Actinopterygii</taxon>
        <taxon>Neopterygii</taxon>
        <taxon>Teleostei</taxon>
        <taxon>Anguilliformes</taxon>
        <taxon>Anguillidae</taxon>
        <taxon>Anguilla</taxon>
    </lineage>
</organism>
<protein>
    <submittedName>
        <fullName evidence="1">Uncharacterized protein</fullName>
    </submittedName>
</protein>
<sequence>MHRISRFLCILSVDLCAQDQKILMYSVSIPLCT</sequence>
<reference evidence="1" key="2">
    <citation type="journal article" date="2015" name="Fish Shellfish Immunol.">
        <title>Early steps in the European eel (Anguilla anguilla)-Vibrio vulnificus interaction in the gills: Role of the RtxA13 toxin.</title>
        <authorList>
            <person name="Callol A."/>
            <person name="Pajuelo D."/>
            <person name="Ebbesson L."/>
            <person name="Teles M."/>
            <person name="MacKenzie S."/>
            <person name="Amaro C."/>
        </authorList>
    </citation>
    <scope>NUCLEOTIDE SEQUENCE</scope>
</reference>
<proteinExistence type="predicted"/>
<dbReference type="AlphaFoldDB" id="A0A0E9RCR0"/>